<evidence type="ECO:0000256" key="1">
    <source>
        <dbReference type="SAM" id="Phobius"/>
    </source>
</evidence>
<keyword evidence="1" id="KW-0812">Transmembrane</keyword>
<organism evidence="2 3">
    <name type="scientific">Halalkalicoccus paucihalophilus</name>
    <dbReference type="NCBI Taxonomy" id="1008153"/>
    <lineage>
        <taxon>Archaea</taxon>
        <taxon>Methanobacteriati</taxon>
        <taxon>Methanobacteriota</taxon>
        <taxon>Stenosarchaea group</taxon>
        <taxon>Halobacteria</taxon>
        <taxon>Halobacteriales</taxon>
        <taxon>Halococcaceae</taxon>
        <taxon>Halalkalicoccus</taxon>
    </lineage>
</organism>
<comment type="caution">
    <text evidence="2">The sequence shown here is derived from an EMBL/GenBank/DDBJ whole genome shotgun (WGS) entry which is preliminary data.</text>
</comment>
<dbReference type="Proteomes" id="UP000075321">
    <property type="component" value="Unassembled WGS sequence"/>
</dbReference>
<dbReference type="EMBL" id="LTAZ01000016">
    <property type="protein sequence ID" value="KYH24182.1"/>
    <property type="molecule type" value="Genomic_DNA"/>
</dbReference>
<name>A0A151A9L4_9EURY</name>
<sequence length="48" mass="5256">MFGILFDEGLLMISNTLTSGIVSTVSLSIIKLKERFVEPTSKTNLTPI</sequence>
<keyword evidence="1" id="KW-1133">Transmembrane helix</keyword>
<gene>
    <name evidence="2" type="ORF">HAPAU_38260</name>
</gene>
<dbReference type="AlphaFoldDB" id="A0A151A9L4"/>
<accession>A0A151A9L4</accession>
<feature type="transmembrane region" description="Helical" evidence="1">
    <location>
        <begin position="12"/>
        <end position="32"/>
    </location>
</feature>
<evidence type="ECO:0000313" key="2">
    <source>
        <dbReference type="EMBL" id="KYH24182.1"/>
    </source>
</evidence>
<keyword evidence="3" id="KW-1185">Reference proteome</keyword>
<dbReference type="PATRIC" id="fig|1008153.3.peg.4080"/>
<protein>
    <submittedName>
        <fullName evidence="2">Uncharacterized protein</fullName>
    </submittedName>
</protein>
<evidence type="ECO:0000313" key="3">
    <source>
        <dbReference type="Proteomes" id="UP000075321"/>
    </source>
</evidence>
<keyword evidence="1" id="KW-0472">Membrane</keyword>
<reference evidence="2 3" key="1">
    <citation type="submission" date="2016-02" db="EMBL/GenBank/DDBJ databases">
        <title>Genome sequence of Halalkalicoccus paucihalophilus DSM 24557.</title>
        <authorList>
            <person name="Poehlein A."/>
            <person name="Daniel R."/>
        </authorList>
    </citation>
    <scope>NUCLEOTIDE SEQUENCE [LARGE SCALE GENOMIC DNA]</scope>
    <source>
        <strain evidence="2 3">DSM 24557</strain>
    </source>
</reference>
<proteinExistence type="predicted"/>